<comment type="caution">
    <text evidence="2">The sequence shown here is derived from an EMBL/GenBank/DDBJ whole genome shotgun (WGS) entry which is preliminary data.</text>
</comment>
<keyword evidence="3" id="KW-1185">Reference proteome</keyword>
<feature type="domain" description="RNase H type-1" evidence="1">
    <location>
        <begin position="51"/>
        <end position="113"/>
    </location>
</feature>
<evidence type="ECO:0000313" key="3">
    <source>
        <dbReference type="Proteomes" id="UP000554482"/>
    </source>
</evidence>
<dbReference type="Pfam" id="PF13456">
    <property type="entry name" value="RVT_3"/>
    <property type="match status" value="1"/>
</dbReference>
<evidence type="ECO:0000313" key="2">
    <source>
        <dbReference type="EMBL" id="KAF5179077.1"/>
    </source>
</evidence>
<dbReference type="GO" id="GO:0004523">
    <property type="term" value="F:RNA-DNA hybrid ribonuclease activity"/>
    <property type="evidence" value="ECO:0007669"/>
    <property type="project" value="InterPro"/>
</dbReference>
<dbReference type="InterPro" id="IPR002156">
    <property type="entry name" value="RNaseH_domain"/>
</dbReference>
<dbReference type="InterPro" id="IPR052929">
    <property type="entry name" value="RNase_H-like_EbsB-rel"/>
</dbReference>
<dbReference type="AlphaFoldDB" id="A0A7J6V2N6"/>
<dbReference type="PANTHER" id="PTHR47074">
    <property type="entry name" value="BNAC02G40300D PROTEIN"/>
    <property type="match status" value="1"/>
</dbReference>
<dbReference type="Proteomes" id="UP000554482">
    <property type="component" value="Unassembled WGS sequence"/>
</dbReference>
<dbReference type="EMBL" id="JABWDY010039252">
    <property type="protein sequence ID" value="KAF5179077.1"/>
    <property type="molecule type" value="Genomic_DNA"/>
</dbReference>
<proteinExistence type="predicted"/>
<feature type="non-terminal residue" evidence="2">
    <location>
        <position position="120"/>
    </location>
</feature>
<protein>
    <recommendedName>
        <fullName evidence="1">RNase H type-1 domain-containing protein</fullName>
    </recommendedName>
</protein>
<gene>
    <name evidence="2" type="ORF">FRX31_031335</name>
</gene>
<name>A0A7J6V2N6_THATH</name>
<accession>A0A7J6V2N6</accession>
<dbReference type="GO" id="GO:0003676">
    <property type="term" value="F:nucleic acid binding"/>
    <property type="evidence" value="ECO:0007669"/>
    <property type="project" value="InterPro"/>
</dbReference>
<organism evidence="2 3">
    <name type="scientific">Thalictrum thalictroides</name>
    <name type="common">Rue-anemone</name>
    <name type="synonym">Anemone thalictroides</name>
    <dbReference type="NCBI Taxonomy" id="46969"/>
    <lineage>
        <taxon>Eukaryota</taxon>
        <taxon>Viridiplantae</taxon>
        <taxon>Streptophyta</taxon>
        <taxon>Embryophyta</taxon>
        <taxon>Tracheophyta</taxon>
        <taxon>Spermatophyta</taxon>
        <taxon>Magnoliopsida</taxon>
        <taxon>Ranunculales</taxon>
        <taxon>Ranunculaceae</taxon>
        <taxon>Thalictroideae</taxon>
        <taxon>Thalictrum</taxon>
    </lineage>
</organism>
<reference evidence="2 3" key="1">
    <citation type="submission" date="2020-06" db="EMBL/GenBank/DDBJ databases">
        <title>Transcriptomic and genomic resources for Thalictrum thalictroides and T. hernandezii: Facilitating candidate gene discovery in an emerging model plant lineage.</title>
        <authorList>
            <person name="Arias T."/>
            <person name="Riano-Pachon D.M."/>
            <person name="Di Stilio V.S."/>
        </authorList>
    </citation>
    <scope>NUCLEOTIDE SEQUENCE [LARGE SCALE GENOMIC DNA]</scope>
    <source>
        <strain evidence="3">cv. WT478/WT964</strain>
        <tissue evidence="2">Leaves</tissue>
    </source>
</reference>
<dbReference type="PANTHER" id="PTHR47074:SF48">
    <property type="entry name" value="POLYNUCLEOTIDYL TRANSFERASE, RIBONUCLEASE H-LIKE SUPERFAMILY PROTEIN"/>
    <property type="match status" value="1"/>
</dbReference>
<evidence type="ECO:0000259" key="1">
    <source>
        <dbReference type="Pfam" id="PF13456"/>
    </source>
</evidence>
<sequence length="120" mass="13083">MLSPTTIAYQINSLIFKLFGQHDIQAQFSQNLVTRSIWIPPSEKQVKVNVDIAFIIRNCDGDFLLAGTDCCRVASAEEAECKGLLLAVKTGICQCLDDVVFETDNKNAANYLAGIPASLS</sequence>